<feature type="transmembrane region" description="Helical" evidence="2">
    <location>
        <begin position="450"/>
        <end position="475"/>
    </location>
</feature>
<dbReference type="GO" id="GO:0008643">
    <property type="term" value="P:carbohydrate transport"/>
    <property type="evidence" value="ECO:0007669"/>
    <property type="project" value="InterPro"/>
</dbReference>
<dbReference type="Proteomes" id="UP000754644">
    <property type="component" value="Unassembled WGS sequence"/>
</dbReference>
<comment type="caution">
    <text evidence="3">The sequence shown here is derived from an EMBL/GenBank/DDBJ whole genome shotgun (WGS) entry which is preliminary data.</text>
</comment>
<feature type="transmembrane region" description="Helical" evidence="2">
    <location>
        <begin position="62"/>
        <end position="83"/>
    </location>
</feature>
<dbReference type="Pfam" id="PF13347">
    <property type="entry name" value="MFS_2"/>
    <property type="match status" value="1"/>
</dbReference>
<dbReference type="GO" id="GO:0015293">
    <property type="term" value="F:symporter activity"/>
    <property type="evidence" value="ECO:0007669"/>
    <property type="project" value="InterPro"/>
</dbReference>
<feature type="transmembrane region" description="Helical" evidence="2">
    <location>
        <begin position="210"/>
        <end position="229"/>
    </location>
</feature>
<keyword evidence="2" id="KW-0472">Membrane</keyword>
<accession>A0A973A882</accession>
<protein>
    <submittedName>
        <fullName evidence="3">MFS transporter</fullName>
    </submittedName>
</protein>
<evidence type="ECO:0000313" key="3">
    <source>
        <dbReference type="EMBL" id="NQV65504.1"/>
    </source>
</evidence>
<sequence>MRYFMLGNHLSERKNNKLGVMIIVSKSTVSMPLKLAFGIGASGEAATNWIFNALTFFFYTQVLGLSGTLTAAAVTIGIISDAITDPLMGSISDRWRSKLGRRHPFMYAAPIPLILTIYFVFNPPADLSSMQLFAWFAVFTVLMRICSTLFAVPHLAMGAELSDDYIERTRIMSYNNVFTYVGVIVMHVVVWFVIFPLFDDGRMTQTAYSPIVIFCCSLIMVCMLGSAFGTRGQIARMRKVPDDLPPFSLKQLALEMSDAIKNKNYLFLLLGLFFLSITIGTHETLSLYMGTFYWELTDTQIGWLILGNVFGYAIGFFATATLHQKFEKRWATVVSAAGLSIAWSMAVTLRLLDLAPENTTYELVAFIVFWGAIASTCGSILNISVMSSLADIADDHELKTGRRQEGIFYSARTFFAKVTNGIGHVVAGIALDIIEFPTGVPASEIDPDKIYALGLIDGPFAMIWGLIAAVIYAGYRIDRKTHEAIQNQLVARKLLELER</sequence>
<feature type="transmembrane region" description="Helical" evidence="2">
    <location>
        <begin position="363"/>
        <end position="385"/>
    </location>
</feature>
<feature type="transmembrane region" description="Helical" evidence="2">
    <location>
        <begin position="20"/>
        <end position="42"/>
    </location>
</feature>
<dbReference type="GO" id="GO:0005886">
    <property type="term" value="C:plasma membrane"/>
    <property type="evidence" value="ECO:0007669"/>
    <property type="project" value="TreeGrafter"/>
</dbReference>
<reference evidence="3" key="1">
    <citation type="submission" date="2020-05" db="EMBL/GenBank/DDBJ databases">
        <title>Sulfur intermediates as new biogeochemical hubs in an aquatic model microbial ecosystem.</title>
        <authorList>
            <person name="Vigneron A."/>
        </authorList>
    </citation>
    <scope>NUCLEOTIDE SEQUENCE</scope>
    <source>
        <strain evidence="3">Bin.250</strain>
    </source>
</reference>
<dbReference type="PANTHER" id="PTHR11328:SF24">
    <property type="entry name" value="MAJOR FACILITATOR SUPERFAMILY (MFS) PROFILE DOMAIN-CONTAINING PROTEIN"/>
    <property type="match status" value="1"/>
</dbReference>
<dbReference type="EMBL" id="JABMOJ010000339">
    <property type="protein sequence ID" value="NQV65504.1"/>
    <property type="molecule type" value="Genomic_DNA"/>
</dbReference>
<dbReference type="Gene3D" id="1.20.1250.20">
    <property type="entry name" value="MFS general substrate transporter like domains"/>
    <property type="match status" value="2"/>
</dbReference>
<dbReference type="InterPro" id="IPR036259">
    <property type="entry name" value="MFS_trans_sf"/>
</dbReference>
<dbReference type="SUPFAM" id="SSF103473">
    <property type="entry name" value="MFS general substrate transporter"/>
    <property type="match status" value="1"/>
</dbReference>
<dbReference type="InterPro" id="IPR039672">
    <property type="entry name" value="MFS_2"/>
</dbReference>
<feature type="transmembrane region" description="Helical" evidence="2">
    <location>
        <begin position="104"/>
        <end position="121"/>
    </location>
</feature>
<feature type="transmembrane region" description="Helical" evidence="2">
    <location>
        <begin position="265"/>
        <end position="281"/>
    </location>
</feature>
<gene>
    <name evidence="3" type="ORF">HQ497_09075</name>
</gene>
<feature type="transmembrane region" description="Helical" evidence="2">
    <location>
        <begin position="301"/>
        <end position="318"/>
    </location>
</feature>
<comment type="similarity">
    <text evidence="1">Belongs to the sodium:galactoside symporter (TC 2.A.2) family.</text>
</comment>
<dbReference type="PANTHER" id="PTHR11328">
    <property type="entry name" value="MAJOR FACILITATOR SUPERFAMILY DOMAIN-CONTAINING PROTEIN"/>
    <property type="match status" value="1"/>
</dbReference>
<keyword evidence="2" id="KW-0812">Transmembrane</keyword>
<evidence type="ECO:0000313" key="4">
    <source>
        <dbReference type="Proteomes" id="UP000754644"/>
    </source>
</evidence>
<proteinExistence type="inferred from homology"/>
<dbReference type="AlphaFoldDB" id="A0A973A882"/>
<feature type="transmembrane region" description="Helical" evidence="2">
    <location>
        <begin position="133"/>
        <end position="156"/>
    </location>
</feature>
<evidence type="ECO:0000256" key="1">
    <source>
        <dbReference type="ARBA" id="ARBA00009617"/>
    </source>
</evidence>
<feature type="transmembrane region" description="Helical" evidence="2">
    <location>
        <begin position="177"/>
        <end position="198"/>
    </location>
</feature>
<organism evidence="3 4">
    <name type="scientific">SAR86 cluster bacterium</name>
    <dbReference type="NCBI Taxonomy" id="2030880"/>
    <lineage>
        <taxon>Bacteria</taxon>
        <taxon>Pseudomonadati</taxon>
        <taxon>Pseudomonadota</taxon>
        <taxon>Gammaproteobacteria</taxon>
        <taxon>SAR86 cluster</taxon>
    </lineage>
</organism>
<keyword evidence="2" id="KW-1133">Transmembrane helix</keyword>
<feature type="transmembrane region" description="Helical" evidence="2">
    <location>
        <begin position="406"/>
        <end position="430"/>
    </location>
</feature>
<feature type="transmembrane region" description="Helical" evidence="2">
    <location>
        <begin position="330"/>
        <end position="351"/>
    </location>
</feature>
<evidence type="ECO:0000256" key="2">
    <source>
        <dbReference type="SAM" id="Phobius"/>
    </source>
</evidence>
<name>A0A973A882_9GAMM</name>